<reference evidence="11" key="1">
    <citation type="journal article" date="2019" name="bioRxiv">
        <title>Genomics, evolutionary history and diagnostics of the Alternaria alternata species group including apple and Asian pear pathotypes.</title>
        <authorList>
            <person name="Armitage A.D."/>
            <person name="Cockerton H.M."/>
            <person name="Sreenivasaprasad S."/>
            <person name="Woodhall J.W."/>
            <person name="Lane C.R."/>
            <person name="Harrison R.J."/>
            <person name="Clarkson J.P."/>
        </authorList>
    </citation>
    <scope>NUCLEOTIDE SEQUENCE [LARGE SCALE GENOMIC DNA]</scope>
    <source>
        <strain evidence="11">FERA 1082</strain>
    </source>
</reference>
<feature type="modified residue" description="4-aspartylphosphate" evidence="6">
    <location>
        <position position="1339"/>
    </location>
</feature>
<comment type="caution">
    <text evidence="10">The sequence shown here is derived from an EMBL/GenBank/DDBJ whole genome shotgun (WGS) entry which is preliminary data.</text>
</comment>
<organism evidence="10 11">
    <name type="scientific">Alternaria tenuissima</name>
    <dbReference type="NCBI Taxonomy" id="119927"/>
    <lineage>
        <taxon>Eukaryota</taxon>
        <taxon>Fungi</taxon>
        <taxon>Dikarya</taxon>
        <taxon>Ascomycota</taxon>
        <taxon>Pezizomycotina</taxon>
        <taxon>Dothideomycetes</taxon>
        <taxon>Pleosporomycetidae</taxon>
        <taxon>Pleosporales</taxon>
        <taxon>Pleosporineae</taxon>
        <taxon>Pleosporaceae</taxon>
        <taxon>Alternaria</taxon>
        <taxon>Alternaria sect. Alternaria</taxon>
        <taxon>Alternaria alternata complex</taxon>
    </lineage>
</organism>
<dbReference type="CDD" id="cd00082">
    <property type="entry name" value="HisKA"/>
    <property type="match status" value="1"/>
</dbReference>
<dbReference type="InterPro" id="IPR029016">
    <property type="entry name" value="GAF-like_dom_sf"/>
</dbReference>
<keyword evidence="4" id="KW-0808">Transferase</keyword>
<evidence type="ECO:0000259" key="8">
    <source>
        <dbReference type="PROSITE" id="PS50109"/>
    </source>
</evidence>
<dbReference type="PRINTS" id="PR00344">
    <property type="entry name" value="BCTRLSENSOR"/>
</dbReference>
<dbReference type="FunFam" id="3.30.450.40:FF:000083">
    <property type="entry name" value="Sensor histidine kinase/response regulator, putative (AFU_orthologue AFUA_4G00660)"/>
    <property type="match status" value="1"/>
</dbReference>
<evidence type="ECO:0000313" key="11">
    <source>
        <dbReference type="Proteomes" id="UP000292402"/>
    </source>
</evidence>
<feature type="region of interest" description="Disordered" evidence="7">
    <location>
        <begin position="1"/>
        <end position="35"/>
    </location>
</feature>
<evidence type="ECO:0000256" key="4">
    <source>
        <dbReference type="ARBA" id="ARBA00022679"/>
    </source>
</evidence>
<dbReference type="GO" id="GO:0000155">
    <property type="term" value="F:phosphorelay sensor kinase activity"/>
    <property type="evidence" value="ECO:0007669"/>
    <property type="project" value="InterPro"/>
</dbReference>
<dbReference type="SUPFAM" id="SSF55874">
    <property type="entry name" value="ATPase domain of HSP90 chaperone/DNA topoisomerase II/histidine kinase"/>
    <property type="match status" value="1"/>
</dbReference>
<feature type="region of interest" description="Disordered" evidence="7">
    <location>
        <begin position="621"/>
        <end position="640"/>
    </location>
</feature>
<keyword evidence="5" id="KW-0418">Kinase</keyword>
<dbReference type="InterPro" id="IPR011006">
    <property type="entry name" value="CheY-like_superfamily"/>
</dbReference>
<dbReference type="Proteomes" id="UP000292402">
    <property type="component" value="Unassembled WGS sequence"/>
</dbReference>
<dbReference type="EMBL" id="PDXA01000044">
    <property type="protein sequence ID" value="RYN43546.1"/>
    <property type="molecule type" value="Genomic_DNA"/>
</dbReference>
<dbReference type="Pfam" id="PF02518">
    <property type="entry name" value="HATPase_c"/>
    <property type="match status" value="1"/>
</dbReference>
<dbReference type="EC" id="2.7.13.3" evidence="2"/>
<feature type="compositionally biased region" description="Polar residues" evidence="7">
    <location>
        <begin position="424"/>
        <end position="433"/>
    </location>
</feature>
<dbReference type="Pfam" id="PF00512">
    <property type="entry name" value="HisKA"/>
    <property type="match status" value="1"/>
</dbReference>
<dbReference type="SMART" id="SM00388">
    <property type="entry name" value="HisKA"/>
    <property type="match status" value="1"/>
</dbReference>
<name>A0A4Q4M5T2_9PLEO</name>
<protein>
    <recommendedName>
        <fullName evidence="2">histidine kinase</fullName>
        <ecNumber evidence="2">2.7.13.3</ecNumber>
    </recommendedName>
</protein>
<evidence type="ECO:0000313" key="10">
    <source>
        <dbReference type="EMBL" id="RYN43546.1"/>
    </source>
</evidence>
<dbReference type="PROSITE" id="PS50109">
    <property type="entry name" value="HIS_KIN"/>
    <property type="match status" value="1"/>
</dbReference>
<dbReference type="PROSITE" id="PS50110">
    <property type="entry name" value="RESPONSE_REGULATORY"/>
    <property type="match status" value="1"/>
</dbReference>
<dbReference type="PANTHER" id="PTHR43047">
    <property type="entry name" value="TWO-COMPONENT HISTIDINE PROTEIN KINASE"/>
    <property type="match status" value="1"/>
</dbReference>
<evidence type="ECO:0000256" key="7">
    <source>
        <dbReference type="SAM" id="MobiDB-lite"/>
    </source>
</evidence>
<sequence length="1408" mass="154479">MVGQRSGNLWPLTEHEVTPESRKAERDPSLPQRNHAQTRTLVANWNATSVATYNILAQHHTLYYYRIENTCGVHTHFGPVGTVMDNVPATRACLKPGRTWESRKAVRGENRREQQFYRYYGPFQEMSDYGPQFCDVRNPDARGKHKAVSCPDKILTAFCQLGALRLRARRCLIFFFDVNHAYIMAEATQTLSLEDDAIHEPGDEVWMGHSVIPRDVACCETTVNLPSFPISAAADSDIKKSAFVVNDLTKHPDLSTRPYVTGFPNGRFYAGVPITTPSGINIGAYCILDDKVRDGVSDTDLIFLRDMSKTVMTHLEAVRALAERQQTNRMVAGLGDFVRGGASDAGRTAPSATHTPPKEVGVEAQNTHAVEYRLPDALVDGTKTPATPSSQSLTDYFVVQHQPSPLASHAEVLEKDAVSLRQSSEYSGISSANHQKHGLPDPLVRTDSGSVPDFTASPMENSTVRPLPRPRENADDPKSTYQRAAEILCQSLNIDGVAFLDASVRVFGGLSNDQDVESVEGSTAESGDSTGTFSHSESAAEPRVKRARVCQVLGCAQTVRNDMPGMNHPKNLPPTKLTEVFLRKLMNRNPHGKVWTFDEHLKTHSEDGFSSDESGTGIDAAAALSPSAQQRKATRRDRKSDGEILQAAFPGARCIALSGIWDYTRKRWAVAGLYWTLDPFRTIAKETEMKFVAAFCDIIVAETKRLEVVGTDKAKSDFISSISHELRSPLHGILGSCELLSDRGLDDTAMTFLEQIDSCGRTLLDIIEHLLDFANIKSQRLRKGSVKSSKISRKFLPPTGSSSADDLEALQKCVALDALTEDTIISSIYSFYYGQRLHKHTHPSIILDIDRSDGKAWTCSLATGGWKRICINLITNALKYTPSGFIGVSLKQEPKPGSRRRFNALLTVSDTGIGMSKKFQSDRLFDDFAQEDTLSDGLGLGLHMVSRIVYAMGGRIEVVSKGKGTGTCVTVLVPLEHSQNSSHRSDSWDKQIGTSPNVFGVLKVGLVTGTDVSADLENSSTTALSSLAIASVENNLKFMGVRSERCKWQSVSSYDLIIVMEAELAGCLATLRNSSAADDRHAKNADGLAPVLVICNHNPSARILRDSWATDDLQSYVTMEHVALPCGIKQITQAISSALRQHEKRKMAGLDVVEAYQESRREGPADGVALRDIRTNSQPQLRSFTPVWATTDITFVEQAWADSTWSTYKSAYVLPVHSLPAEDQLFSSSSRRISAPQADLDSQAAQILGPGTPSTEVTSAPGLSTQIPILLLVDDNNINLKLLSTFAKKYKYSHILAQNGQLALDAFENAHRNLSSCNSNEAQNVRTARTGMPNTIIMDINMPVMDGYEAAQRIRSYEKKHRLTASKIIAVTALQSEAARAEAIGSGFNMFLSKPLKLKDLAKLIEVR</sequence>
<dbReference type="Gene3D" id="3.30.565.10">
    <property type="entry name" value="Histidine kinase-like ATPase, C-terminal domain"/>
    <property type="match status" value="1"/>
</dbReference>
<gene>
    <name evidence="10" type="ORF">AA0114_g10262</name>
</gene>
<feature type="region of interest" description="Disordered" evidence="7">
    <location>
        <begin position="424"/>
        <end position="479"/>
    </location>
</feature>
<feature type="region of interest" description="Disordered" evidence="7">
    <location>
        <begin position="514"/>
        <end position="541"/>
    </location>
</feature>
<dbReference type="SMART" id="SM00448">
    <property type="entry name" value="REC"/>
    <property type="match status" value="1"/>
</dbReference>
<dbReference type="InterPro" id="IPR036097">
    <property type="entry name" value="HisK_dim/P_sf"/>
</dbReference>
<dbReference type="PANTHER" id="PTHR43047:SF72">
    <property type="entry name" value="OSMOSENSING HISTIDINE PROTEIN KINASE SLN1"/>
    <property type="match status" value="1"/>
</dbReference>
<feature type="domain" description="Histidine kinase" evidence="8">
    <location>
        <begin position="721"/>
        <end position="977"/>
    </location>
</feature>
<comment type="catalytic activity">
    <reaction evidence="1">
        <text>ATP + protein L-histidine = ADP + protein N-phospho-L-histidine.</text>
        <dbReference type="EC" id="2.7.13.3"/>
    </reaction>
</comment>
<feature type="compositionally biased region" description="Basic and acidic residues" evidence="7">
    <location>
        <begin position="13"/>
        <end position="28"/>
    </location>
</feature>
<evidence type="ECO:0000256" key="6">
    <source>
        <dbReference type="PROSITE-ProRule" id="PRU00169"/>
    </source>
</evidence>
<dbReference type="FunFam" id="1.10.287.130:FF:000023">
    <property type="entry name" value="Sensor histidine kinase/response regulator, putative"/>
    <property type="match status" value="1"/>
</dbReference>
<dbReference type="InterPro" id="IPR004358">
    <property type="entry name" value="Sig_transdc_His_kin-like_C"/>
</dbReference>
<evidence type="ECO:0000256" key="3">
    <source>
        <dbReference type="ARBA" id="ARBA00022553"/>
    </source>
</evidence>
<dbReference type="Pfam" id="PF00072">
    <property type="entry name" value="Response_reg"/>
    <property type="match status" value="1"/>
</dbReference>
<dbReference type="GO" id="GO:0005886">
    <property type="term" value="C:plasma membrane"/>
    <property type="evidence" value="ECO:0007669"/>
    <property type="project" value="TreeGrafter"/>
</dbReference>
<accession>A0A4Q4M5T2</accession>
<dbReference type="SUPFAM" id="SSF52172">
    <property type="entry name" value="CheY-like"/>
    <property type="match status" value="1"/>
</dbReference>
<feature type="domain" description="Response regulatory" evidence="9">
    <location>
        <begin position="1269"/>
        <end position="1408"/>
    </location>
</feature>
<dbReference type="InterPro" id="IPR005467">
    <property type="entry name" value="His_kinase_dom"/>
</dbReference>
<dbReference type="SUPFAM" id="SSF47384">
    <property type="entry name" value="Homodimeric domain of signal transducing histidine kinase"/>
    <property type="match status" value="1"/>
</dbReference>
<proteinExistence type="predicted"/>
<dbReference type="Gene3D" id="1.10.287.130">
    <property type="match status" value="1"/>
</dbReference>
<evidence type="ECO:0000256" key="1">
    <source>
        <dbReference type="ARBA" id="ARBA00000085"/>
    </source>
</evidence>
<dbReference type="CDD" id="cd00075">
    <property type="entry name" value="HATPase"/>
    <property type="match status" value="1"/>
</dbReference>
<evidence type="ECO:0000256" key="2">
    <source>
        <dbReference type="ARBA" id="ARBA00012438"/>
    </source>
</evidence>
<keyword evidence="3 6" id="KW-0597">Phosphoprotein</keyword>
<dbReference type="GO" id="GO:0009927">
    <property type="term" value="F:histidine phosphotransfer kinase activity"/>
    <property type="evidence" value="ECO:0007669"/>
    <property type="project" value="TreeGrafter"/>
</dbReference>
<dbReference type="SUPFAM" id="SSF55781">
    <property type="entry name" value="GAF domain-like"/>
    <property type="match status" value="1"/>
</dbReference>
<dbReference type="Gene3D" id="3.30.450.40">
    <property type="match status" value="1"/>
</dbReference>
<feature type="compositionally biased region" description="Polar residues" evidence="7">
    <location>
        <begin position="520"/>
        <end position="537"/>
    </location>
</feature>
<dbReference type="InterPro" id="IPR001789">
    <property type="entry name" value="Sig_transdc_resp-reg_receiver"/>
</dbReference>
<dbReference type="InterPro" id="IPR003594">
    <property type="entry name" value="HATPase_dom"/>
</dbReference>
<dbReference type="Gene3D" id="3.40.50.2300">
    <property type="match status" value="1"/>
</dbReference>
<dbReference type="InterPro" id="IPR003661">
    <property type="entry name" value="HisK_dim/P_dom"/>
</dbReference>
<dbReference type="SMART" id="SM00387">
    <property type="entry name" value="HATPase_c"/>
    <property type="match status" value="1"/>
</dbReference>
<dbReference type="InterPro" id="IPR036890">
    <property type="entry name" value="HATPase_C_sf"/>
</dbReference>
<evidence type="ECO:0000259" key="9">
    <source>
        <dbReference type="PROSITE" id="PS50110"/>
    </source>
</evidence>
<dbReference type="CDD" id="cd17546">
    <property type="entry name" value="REC_hyHK_CKI1_RcsC-like"/>
    <property type="match status" value="1"/>
</dbReference>
<feature type="compositionally biased region" description="Basic and acidic residues" evidence="7">
    <location>
        <begin position="469"/>
        <end position="478"/>
    </location>
</feature>
<evidence type="ECO:0000256" key="5">
    <source>
        <dbReference type="ARBA" id="ARBA00022777"/>
    </source>
</evidence>